<sequence>MADIAGLTTADRAGEYAGRKTGKARSSRLGLETRALVAALNEMAESFGSSFTVVQVTADDTTTQIWVALAKPSQALTLVLAAVPEGWTAEVLSVALTPNQQRMFEELKLQPGDVYRLTNPK</sequence>
<gene>
    <name evidence="1" type="ORF">ABIF63_006124</name>
</gene>
<organism evidence="1 2">
    <name type="scientific">Bradyrhizobium japonicum</name>
    <dbReference type="NCBI Taxonomy" id="375"/>
    <lineage>
        <taxon>Bacteria</taxon>
        <taxon>Pseudomonadati</taxon>
        <taxon>Pseudomonadota</taxon>
        <taxon>Alphaproteobacteria</taxon>
        <taxon>Hyphomicrobiales</taxon>
        <taxon>Nitrobacteraceae</taxon>
        <taxon>Bradyrhizobium</taxon>
    </lineage>
</organism>
<dbReference type="RefSeq" id="WP_354270274.1">
    <property type="nucleotide sequence ID" value="NZ_JBEPTQ010000002.1"/>
</dbReference>
<proteinExistence type="predicted"/>
<accession>A0ABV2RYJ6</accession>
<keyword evidence="2" id="KW-1185">Reference proteome</keyword>
<dbReference type="Proteomes" id="UP001549291">
    <property type="component" value="Unassembled WGS sequence"/>
</dbReference>
<evidence type="ECO:0000313" key="1">
    <source>
        <dbReference type="EMBL" id="MET4722018.1"/>
    </source>
</evidence>
<reference evidence="1 2" key="1">
    <citation type="submission" date="2024-06" db="EMBL/GenBank/DDBJ databases">
        <title>Genomic Encyclopedia of Type Strains, Phase V (KMG-V): Genome sequencing to study the core and pangenomes of soil and plant-associated prokaryotes.</title>
        <authorList>
            <person name="Whitman W."/>
        </authorList>
    </citation>
    <scope>NUCLEOTIDE SEQUENCE [LARGE SCALE GENOMIC DNA]</scope>
    <source>
        <strain evidence="1 2">USDA 160</strain>
    </source>
</reference>
<comment type="caution">
    <text evidence="1">The sequence shown here is derived from an EMBL/GenBank/DDBJ whole genome shotgun (WGS) entry which is preliminary data.</text>
</comment>
<name>A0ABV2RYJ6_BRAJP</name>
<protein>
    <submittedName>
        <fullName evidence="1">Uncharacterized protein</fullName>
    </submittedName>
</protein>
<evidence type="ECO:0000313" key="2">
    <source>
        <dbReference type="Proteomes" id="UP001549291"/>
    </source>
</evidence>
<dbReference type="EMBL" id="JBEPTQ010000002">
    <property type="protein sequence ID" value="MET4722018.1"/>
    <property type="molecule type" value="Genomic_DNA"/>
</dbReference>